<dbReference type="Proteomes" id="UP000238916">
    <property type="component" value="Unassembled WGS sequence"/>
</dbReference>
<feature type="transmembrane region" description="Helical" evidence="1">
    <location>
        <begin position="6"/>
        <end position="24"/>
    </location>
</feature>
<protein>
    <submittedName>
        <fullName evidence="2">Uncharacterized protein</fullName>
    </submittedName>
</protein>
<keyword evidence="1" id="KW-1133">Transmembrane helix</keyword>
<name>A0A2U3LJ30_9FIRM</name>
<keyword evidence="1" id="KW-0812">Transmembrane</keyword>
<reference evidence="3" key="1">
    <citation type="submission" date="2018-02" db="EMBL/GenBank/DDBJ databases">
        <authorList>
            <person name="Hausmann B."/>
        </authorList>
    </citation>
    <scope>NUCLEOTIDE SEQUENCE [LARGE SCALE GENOMIC DNA]</scope>
    <source>
        <strain evidence="3">Peat soil MAG SbF1</strain>
    </source>
</reference>
<keyword evidence="1" id="KW-0472">Membrane</keyword>
<organism evidence="2 3">
    <name type="scientific">Candidatus Desulfosporosinus infrequens</name>
    <dbReference type="NCBI Taxonomy" id="2043169"/>
    <lineage>
        <taxon>Bacteria</taxon>
        <taxon>Bacillati</taxon>
        <taxon>Bacillota</taxon>
        <taxon>Clostridia</taxon>
        <taxon>Eubacteriales</taxon>
        <taxon>Desulfitobacteriaceae</taxon>
        <taxon>Desulfosporosinus</taxon>
    </lineage>
</organism>
<dbReference type="AlphaFoldDB" id="A0A2U3LJ30"/>
<evidence type="ECO:0000313" key="2">
    <source>
        <dbReference type="EMBL" id="SPF51864.1"/>
    </source>
</evidence>
<evidence type="ECO:0000313" key="3">
    <source>
        <dbReference type="Proteomes" id="UP000238916"/>
    </source>
</evidence>
<proteinExistence type="predicted"/>
<evidence type="ECO:0000256" key="1">
    <source>
        <dbReference type="SAM" id="Phobius"/>
    </source>
</evidence>
<sequence length="38" mass="4800">MKIPFVIIIVYHPFVKMLRIFYFFTKYIYIFQRALLPE</sequence>
<gene>
    <name evidence="2" type="ORF">SBF1_540004</name>
</gene>
<dbReference type="EMBL" id="OMOF01000490">
    <property type="protein sequence ID" value="SPF51864.1"/>
    <property type="molecule type" value="Genomic_DNA"/>
</dbReference>
<accession>A0A2U3LJ30</accession>